<dbReference type="Pfam" id="PF19732">
    <property type="entry name" value="SpoIIE_N"/>
    <property type="match status" value="1"/>
</dbReference>
<accession>A0A1I2WFF5</accession>
<dbReference type="EMBL" id="FOOX01000013">
    <property type="protein sequence ID" value="SFH00052.1"/>
    <property type="molecule type" value="Genomic_DNA"/>
</dbReference>
<dbReference type="PANTHER" id="PTHR43156:SF2">
    <property type="entry name" value="STAGE II SPORULATION PROTEIN E"/>
    <property type="match status" value="1"/>
</dbReference>
<protein>
    <submittedName>
        <fullName evidence="4">Stage II sporulation protein E</fullName>
    </submittedName>
</protein>
<reference evidence="5" key="1">
    <citation type="submission" date="2016-10" db="EMBL/GenBank/DDBJ databases">
        <authorList>
            <person name="Varghese N."/>
            <person name="Submissions S."/>
        </authorList>
    </citation>
    <scope>NUCLEOTIDE SEQUENCE [LARGE SCALE GENOMIC DNA]</scope>
    <source>
        <strain evidence="5">DSM 17038</strain>
    </source>
</reference>
<feature type="domain" description="PPM-type phosphatase" evidence="3">
    <location>
        <begin position="606"/>
        <end position="818"/>
    </location>
</feature>
<dbReference type="InterPro" id="IPR036457">
    <property type="entry name" value="PPM-type-like_dom_sf"/>
</dbReference>
<dbReference type="NCBIfam" id="TIGR02865">
    <property type="entry name" value="spore_II_E"/>
    <property type="match status" value="1"/>
</dbReference>
<feature type="transmembrane region" description="Helical" evidence="2">
    <location>
        <begin position="92"/>
        <end position="109"/>
    </location>
</feature>
<dbReference type="GO" id="GO:0004722">
    <property type="term" value="F:protein serine/threonine phosphatase activity"/>
    <property type="evidence" value="ECO:0007669"/>
    <property type="project" value="InterPro"/>
</dbReference>
<dbReference type="InterPro" id="IPR014221">
    <property type="entry name" value="SpoII_E"/>
</dbReference>
<feature type="transmembrane region" description="Helical" evidence="2">
    <location>
        <begin position="263"/>
        <end position="284"/>
    </location>
</feature>
<feature type="transmembrane region" description="Helical" evidence="2">
    <location>
        <begin position="291"/>
        <end position="308"/>
    </location>
</feature>
<dbReference type="Pfam" id="PF07228">
    <property type="entry name" value="SpoIIE"/>
    <property type="match status" value="1"/>
</dbReference>
<keyword evidence="1" id="KW-0378">Hydrolase</keyword>
<sequence>MRAKGVDFLFERVEVNMFQRHQKSKEQTTFNDSRCEKGSRIKLLGIPEVKALALQAVILAAAFLLGRAVLLGEIFPFGAAFVAASSAYRRKIVLAALIGSTLGLATASYGWDLLVHFMSLLVAGVGVLALPAKAPRYRIMLGGIVFAAVVVIGTGYEAFTNPTTYEYVRVLFEAIFAAFFAAVYYTALAGLNRIVRGNQVSVDELLCLATLLISAVAGAGQVQWDGISLGGIMAGIVVMTAAFLGGSGFGAAAGAIMGVLPGLIFDVSPAALGAFAFAGFLGGLGGAMGKIGVAGGFLLGNILLTVYLNSGQDIAGVISECSAAAVIFLLAPSSLLNKIKKFFPMLNPWLEGPKPVEDCVLPDIKDRVSNWGSVFKEVSSVYEQVSGALEPEQDVRGWDPLINEIKNMVCLNCVLSRVCWEREQMLTYQKMQAFLDLVEQKGAVGQEELEENMRARCSRAGELVVAANCLYRMQKMNRFWESRLRESRKLVAEQLRGMQGVIDNLARSMDVEDHSCARRGEQMKQELKQAGLNVASLSMFPGVRDLEIEITLAACGGGKRCIYDVAPVLSSMTGLHLTPAIKDCTRFKRDDFCTIRFYPDLKLRLGLGVAASPRKGNTVSGDAYEFIQLGDGQLAIMMSDGMGSGPGAAAESRATLALLQQLLKAGFSHDLAVKILNSVMMCRLPEDNFTTVDLFLVDLYGKSAELIKIGASPSFFVHRGQVEVIRANSLPVGVVDEINTFSAEMDITAGDMLVMVTDGVLDVHPGENEKEDWISAVLGEIIELPPQEVAELILRLALSGAGEGSRAADDMTVIVVRAEKVK</sequence>
<dbReference type="Gene3D" id="3.60.40.10">
    <property type="entry name" value="PPM-type phosphatase domain"/>
    <property type="match status" value="1"/>
</dbReference>
<keyword evidence="5" id="KW-1185">Reference proteome</keyword>
<feature type="transmembrane region" description="Helical" evidence="2">
    <location>
        <begin position="314"/>
        <end position="336"/>
    </location>
</feature>
<dbReference type="PANTHER" id="PTHR43156">
    <property type="entry name" value="STAGE II SPORULATION PROTEIN E-RELATED"/>
    <property type="match status" value="1"/>
</dbReference>
<feature type="transmembrane region" description="Helical" evidence="2">
    <location>
        <begin position="52"/>
        <end position="71"/>
    </location>
</feature>
<name>A0A1I2WFF5_9FIRM</name>
<dbReference type="SMART" id="SM00331">
    <property type="entry name" value="PP2C_SIG"/>
    <property type="match status" value="1"/>
</dbReference>
<dbReference type="Proteomes" id="UP000199337">
    <property type="component" value="Unassembled WGS sequence"/>
</dbReference>
<dbReference type="PROSITE" id="PS51746">
    <property type="entry name" value="PPM_2"/>
    <property type="match status" value="1"/>
</dbReference>
<feature type="transmembrane region" description="Helical" evidence="2">
    <location>
        <begin position="115"/>
        <end position="132"/>
    </location>
</feature>
<evidence type="ECO:0000259" key="3">
    <source>
        <dbReference type="PROSITE" id="PS51746"/>
    </source>
</evidence>
<dbReference type="InterPro" id="IPR045768">
    <property type="entry name" value="SpoIIE_N"/>
</dbReference>
<gene>
    <name evidence="4" type="ORF">SAMN05660649_03475</name>
</gene>
<evidence type="ECO:0000256" key="1">
    <source>
        <dbReference type="ARBA" id="ARBA00022801"/>
    </source>
</evidence>
<dbReference type="STRING" id="341036.SAMN05660649_03475"/>
<dbReference type="InterPro" id="IPR052016">
    <property type="entry name" value="Bact_Sigma-Reg"/>
</dbReference>
<evidence type="ECO:0000313" key="5">
    <source>
        <dbReference type="Proteomes" id="UP000199337"/>
    </source>
</evidence>
<dbReference type="AlphaFoldDB" id="A0A1I2WFF5"/>
<feature type="transmembrane region" description="Helical" evidence="2">
    <location>
        <begin position="171"/>
        <end position="191"/>
    </location>
</feature>
<feature type="transmembrane region" description="Helical" evidence="2">
    <location>
        <begin position="232"/>
        <end position="257"/>
    </location>
</feature>
<keyword evidence="2" id="KW-1133">Transmembrane helix</keyword>
<proteinExistence type="predicted"/>
<feature type="transmembrane region" description="Helical" evidence="2">
    <location>
        <begin position="139"/>
        <end position="159"/>
    </location>
</feature>
<evidence type="ECO:0000256" key="2">
    <source>
        <dbReference type="SAM" id="Phobius"/>
    </source>
</evidence>
<organism evidence="4 5">
    <name type="scientific">Desulfotruncus arcticus DSM 17038</name>
    <dbReference type="NCBI Taxonomy" id="1121424"/>
    <lineage>
        <taxon>Bacteria</taxon>
        <taxon>Bacillati</taxon>
        <taxon>Bacillota</taxon>
        <taxon>Clostridia</taxon>
        <taxon>Eubacteriales</taxon>
        <taxon>Desulfallaceae</taxon>
        <taxon>Desulfotruncus</taxon>
    </lineage>
</organism>
<dbReference type="SUPFAM" id="SSF81606">
    <property type="entry name" value="PP2C-like"/>
    <property type="match status" value="1"/>
</dbReference>
<evidence type="ECO:0000313" key="4">
    <source>
        <dbReference type="EMBL" id="SFH00052.1"/>
    </source>
</evidence>
<dbReference type="InterPro" id="IPR001932">
    <property type="entry name" value="PPM-type_phosphatase-like_dom"/>
</dbReference>
<keyword evidence="2" id="KW-0812">Transmembrane</keyword>
<keyword evidence="2" id="KW-0472">Membrane</keyword>